<name>A0ABN0VA30_9ACTN</name>
<gene>
    <name evidence="2" type="ORF">GCM10009539_83770</name>
</gene>
<reference evidence="2 3" key="1">
    <citation type="journal article" date="2019" name="Int. J. Syst. Evol. Microbiol.">
        <title>The Global Catalogue of Microorganisms (GCM) 10K type strain sequencing project: providing services to taxonomists for standard genome sequencing and annotation.</title>
        <authorList>
            <consortium name="The Broad Institute Genomics Platform"/>
            <consortium name="The Broad Institute Genome Sequencing Center for Infectious Disease"/>
            <person name="Wu L."/>
            <person name="Ma J."/>
        </authorList>
    </citation>
    <scope>NUCLEOTIDE SEQUENCE [LARGE SCALE GENOMIC DNA]</scope>
    <source>
        <strain evidence="2 3">JCM 10425</strain>
    </source>
</reference>
<dbReference type="EMBL" id="BAAAGX010000046">
    <property type="protein sequence ID" value="GAA0282998.1"/>
    <property type="molecule type" value="Genomic_DNA"/>
</dbReference>
<evidence type="ECO:0000313" key="2">
    <source>
        <dbReference type="EMBL" id="GAA0282998.1"/>
    </source>
</evidence>
<protein>
    <submittedName>
        <fullName evidence="2">Uncharacterized protein</fullName>
    </submittedName>
</protein>
<keyword evidence="3" id="KW-1185">Reference proteome</keyword>
<sequence length="83" mass="9195">MMHGRFHPDQITAAARLRVIPADPTEPVRPTQGVATPHPADHRPVAEAGHDGRSNLFDRLEARLAAGLRRRRGQPDGWYTRAA</sequence>
<evidence type="ECO:0000313" key="3">
    <source>
        <dbReference type="Proteomes" id="UP001500967"/>
    </source>
</evidence>
<accession>A0ABN0VA30</accession>
<comment type="caution">
    <text evidence="2">The sequence shown here is derived from an EMBL/GenBank/DDBJ whole genome shotgun (WGS) entry which is preliminary data.</text>
</comment>
<evidence type="ECO:0000256" key="1">
    <source>
        <dbReference type="SAM" id="MobiDB-lite"/>
    </source>
</evidence>
<feature type="compositionally biased region" description="Basic and acidic residues" evidence="1">
    <location>
        <begin position="39"/>
        <end position="54"/>
    </location>
</feature>
<dbReference type="RefSeq" id="WP_344654529.1">
    <property type="nucleotide sequence ID" value="NZ_BAAAGX010000046.1"/>
</dbReference>
<dbReference type="Proteomes" id="UP001500967">
    <property type="component" value="Unassembled WGS sequence"/>
</dbReference>
<feature type="region of interest" description="Disordered" evidence="1">
    <location>
        <begin position="23"/>
        <end position="54"/>
    </location>
</feature>
<organism evidence="2 3">
    <name type="scientific">Cryptosporangium japonicum</name>
    <dbReference type="NCBI Taxonomy" id="80872"/>
    <lineage>
        <taxon>Bacteria</taxon>
        <taxon>Bacillati</taxon>
        <taxon>Actinomycetota</taxon>
        <taxon>Actinomycetes</taxon>
        <taxon>Cryptosporangiales</taxon>
        <taxon>Cryptosporangiaceae</taxon>
        <taxon>Cryptosporangium</taxon>
    </lineage>
</organism>
<proteinExistence type="predicted"/>